<dbReference type="RefSeq" id="XP_066695652.1">
    <property type="nucleotide sequence ID" value="XM_066848956.1"/>
</dbReference>
<dbReference type="GeneID" id="92082018"/>
<keyword evidence="2" id="KW-0808">Transferase</keyword>
<dbReference type="GO" id="GO:0008168">
    <property type="term" value="F:methyltransferase activity"/>
    <property type="evidence" value="ECO:0007669"/>
    <property type="project" value="UniProtKB-KW"/>
</dbReference>
<keyword evidence="3" id="KW-1185">Reference proteome</keyword>
<comment type="caution">
    <text evidence="2">The sequence shown here is derived from an EMBL/GenBank/DDBJ whole genome shotgun (WGS) entry which is preliminary data.</text>
</comment>
<keyword evidence="2" id="KW-0489">Methyltransferase</keyword>
<evidence type="ECO:0000313" key="3">
    <source>
        <dbReference type="Proteomes" id="UP001391051"/>
    </source>
</evidence>
<dbReference type="GO" id="GO:0032259">
    <property type="term" value="P:methylation"/>
    <property type="evidence" value="ECO:0007669"/>
    <property type="project" value="UniProtKB-KW"/>
</dbReference>
<dbReference type="SUPFAM" id="SSF53335">
    <property type="entry name" value="S-adenosyl-L-methionine-dependent methyltransferases"/>
    <property type="match status" value="1"/>
</dbReference>
<evidence type="ECO:0000259" key="1">
    <source>
        <dbReference type="Pfam" id="PF08241"/>
    </source>
</evidence>
<dbReference type="Pfam" id="PF08241">
    <property type="entry name" value="Methyltransf_11"/>
    <property type="match status" value="1"/>
</dbReference>
<dbReference type="CDD" id="cd02440">
    <property type="entry name" value="AdoMet_MTases"/>
    <property type="match status" value="1"/>
</dbReference>
<dbReference type="Gene3D" id="3.40.50.150">
    <property type="entry name" value="Vaccinia Virus protein VP39"/>
    <property type="match status" value="1"/>
</dbReference>
<protein>
    <submittedName>
        <fullName evidence="2">S-adenosyl-L-methionine-dependent methyltransferase</fullName>
    </submittedName>
</protein>
<dbReference type="InterPro" id="IPR029063">
    <property type="entry name" value="SAM-dependent_MTases_sf"/>
</dbReference>
<dbReference type="Proteomes" id="UP001391051">
    <property type="component" value="Unassembled WGS sequence"/>
</dbReference>
<dbReference type="PANTHER" id="PTHR43464">
    <property type="entry name" value="METHYLTRANSFERASE"/>
    <property type="match status" value="1"/>
</dbReference>
<gene>
    <name evidence="2" type="ORF">PG986_012734</name>
</gene>
<evidence type="ECO:0000313" key="2">
    <source>
        <dbReference type="EMBL" id="KAK7943621.1"/>
    </source>
</evidence>
<dbReference type="PANTHER" id="PTHR43464:SF23">
    <property type="entry name" value="JUVENILE HORMONE ACID O-METHYLTRANSFERASE"/>
    <property type="match status" value="1"/>
</dbReference>
<organism evidence="2 3">
    <name type="scientific">Apiospora aurea</name>
    <dbReference type="NCBI Taxonomy" id="335848"/>
    <lineage>
        <taxon>Eukaryota</taxon>
        <taxon>Fungi</taxon>
        <taxon>Dikarya</taxon>
        <taxon>Ascomycota</taxon>
        <taxon>Pezizomycotina</taxon>
        <taxon>Sordariomycetes</taxon>
        <taxon>Xylariomycetidae</taxon>
        <taxon>Amphisphaeriales</taxon>
        <taxon>Apiosporaceae</taxon>
        <taxon>Apiospora</taxon>
    </lineage>
</organism>
<accession>A0ABR1Q0U1</accession>
<dbReference type="EMBL" id="JAQQWE010000008">
    <property type="protein sequence ID" value="KAK7943621.1"/>
    <property type="molecule type" value="Genomic_DNA"/>
</dbReference>
<reference evidence="2 3" key="1">
    <citation type="submission" date="2023-01" db="EMBL/GenBank/DDBJ databases">
        <title>Analysis of 21 Apiospora genomes using comparative genomics revels a genus with tremendous synthesis potential of carbohydrate active enzymes and secondary metabolites.</title>
        <authorList>
            <person name="Sorensen T."/>
        </authorList>
    </citation>
    <scope>NUCLEOTIDE SEQUENCE [LARGE SCALE GENOMIC DNA]</scope>
    <source>
        <strain evidence="2 3">CBS 24483</strain>
    </source>
</reference>
<dbReference type="InterPro" id="IPR013216">
    <property type="entry name" value="Methyltransf_11"/>
</dbReference>
<sequence length="240" mass="25033">MSTRTGEGSRLAQARASHSGTDNKALYKEWAASYNADLPANVYIAPTLTAQAALSFASSATGSILDAGCGTGLVAEVLARGGASSIDGLDLSPAMLAEAGKTGVYQKLFVGDLTRPVDIADERYDIVTCAGTFTHGHVGPSPALREFVRIVKTDGVVVATIIDAIWESGGFKREIEALEAESLVRVVSADIIDYVQARGDHAVLIVLEKLSQAGQKGSGHKMQSSPAVLPAGQPLLRVRA</sequence>
<name>A0ABR1Q0U1_9PEZI</name>
<feature type="domain" description="Methyltransferase type 11" evidence="1">
    <location>
        <begin position="65"/>
        <end position="158"/>
    </location>
</feature>
<proteinExistence type="predicted"/>